<evidence type="ECO:0000313" key="2">
    <source>
        <dbReference type="EMBL" id="THV43315.1"/>
    </source>
</evidence>
<reference evidence="3" key="1">
    <citation type="submission" date="2019-04" db="EMBL/GenBank/DDBJ databases">
        <title>Nocardioides xinjiangensis sp. nov.</title>
        <authorList>
            <person name="Liu S."/>
        </authorList>
    </citation>
    <scope>NUCLEOTIDE SEQUENCE [LARGE SCALE GENOMIC DNA]</scope>
    <source>
        <strain evidence="3">18</strain>
    </source>
</reference>
<dbReference type="Pfam" id="PF19054">
    <property type="entry name" value="DUF5753"/>
    <property type="match status" value="1"/>
</dbReference>
<evidence type="ECO:0000313" key="3">
    <source>
        <dbReference type="Proteomes" id="UP000308760"/>
    </source>
</evidence>
<accession>A0A4S8QJY5</accession>
<organism evidence="2 3">
    <name type="scientific">Glycomyces buryatensis</name>
    <dbReference type="NCBI Taxonomy" id="2570927"/>
    <lineage>
        <taxon>Bacteria</taxon>
        <taxon>Bacillati</taxon>
        <taxon>Actinomycetota</taxon>
        <taxon>Actinomycetes</taxon>
        <taxon>Glycomycetales</taxon>
        <taxon>Glycomycetaceae</taxon>
        <taxon>Glycomyces</taxon>
    </lineage>
</organism>
<sequence length="304" mass="34251">MAAAGFPTENVAVSLTFRDVAPTRHHGSMANEKFLQRELARTLIKYRERKGLTKEEAIWFLGTSKDILGSYESGKLQFMEPGIVIGWLSQYGAPQAVIDDAAAKAKWIRQGNPANWQESAPEGFARFTQIELLAATIDIHEDAYVWGPLQTPGYAEAVLATNPNLNDEKRREAVGFRLQRADSLFGRQAGPPRMRIIMSEVALTRFKGADFYEDQIDNLVQRNRVEGVDIHIALREAINPSTSWSYQILSFDDDRDPDLVYMENLFGGQYHAESDKVAWCRKLFSATVSVVMGLEEWSDSRADK</sequence>
<keyword evidence="3" id="KW-1185">Reference proteome</keyword>
<comment type="caution">
    <text evidence="2">The sequence shown here is derived from an EMBL/GenBank/DDBJ whole genome shotgun (WGS) entry which is preliminary data.</text>
</comment>
<dbReference type="Proteomes" id="UP000308760">
    <property type="component" value="Unassembled WGS sequence"/>
</dbReference>
<dbReference type="RefSeq" id="WP_136532707.1">
    <property type="nucleotide sequence ID" value="NZ_STGY01000004.1"/>
</dbReference>
<dbReference type="AlphaFoldDB" id="A0A4S8QJY5"/>
<evidence type="ECO:0000259" key="1">
    <source>
        <dbReference type="Pfam" id="PF19054"/>
    </source>
</evidence>
<proteinExistence type="predicted"/>
<dbReference type="InterPro" id="IPR043917">
    <property type="entry name" value="DUF5753"/>
</dbReference>
<feature type="domain" description="DUF5753" evidence="1">
    <location>
        <begin position="124"/>
        <end position="287"/>
    </location>
</feature>
<dbReference type="Pfam" id="PF13560">
    <property type="entry name" value="HTH_31"/>
    <property type="match status" value="1"/>
</dbReference>
<dbReference type="EMBL" id="STGY01000004">
    <property type="protein sequence ID" value="THV43315.1"/>
    <property type="molecule type" value="Genomic_DNA"/>
</dbReference>
<gene>
    <name evidence="2" type="ORF">FAB82_01150</name>
</gene>
<protein>
    <recommendedName>
        <fullName evidence="1">DUF5753 domain-containing protein</fullName>
    </recommendedName>
</protein>
<name>A0A4S8QJY5_9ACTN</name>
<dbReference type="OrthoDB" id="4966777at2"/>
<reference evidence="2 3" key="2">
    <citation type="submission" date="2019-05" db="EMBL/GenBank/DDBJ databases">
        <title>Glycomyces buryatensis sp. nov.</title>
        <authorList>
            <person name="Nikitina E."/>
        </authorList>
    </citation>
    <scope>NUCLEOTIDE SEQUENCE [LARGE SCALE GENOMIC DNA]</scope>
    <source>
        <strain evidence="2 3">18</strain>
    </source>
</reference>